<evidence type="ECO:0000256" key="1">
    <source>
        <dbReference type="SAM" id="MobiDB-lite"/>
    </source>
</evidence>
<feature type="compositionally biased region" description="Polar residues" evidence="1">
    <location>
        <begin position="63"/>
        <end position="76"/>
    </location>
</feature>
<evidence type="ECO:0000313" key="2">
    <source>
        <dbReference type="EMBL" id="CBI00921.1"/>
    </source>
</evidence>
<name>E6Q161_9ZZZZ</name>
<dbReference type="EMBL" id="CABO01000008">
    <property type="protein sequence ID" value="CBI00921.1"/>
    <property type="molecule type" value="Genomic_DNA"/>
</dbReference>
<gene>
    <name evidence="2" type="ORF">CARN4_0270</name>
</gene>
<accession>E6Q161</accession>
<reference evidence="2" key="1">
    <citation type="submission" date="2009-10" db="EMBL/GenBank/DDBJ databases">
        <title>Diversity of trophic interactions inside an arsenic-rich microbial ecosystem.</title>
        <authorList>
            <person name="Bertin P.N."/>
            <person name="Heinrich-Salmeron A."/>
            <person name="Pelletier E."/>
            <person name="Goulhen-Chollet F."/>
            <person name="Arsene-Ploetze F."/>
            <person name="Gallien S."/>
            <person name="Calteau A."/>
            <person name="Vallenet D."/>
            <person name="Casiot C."/>
            <person name="Chane-Woon-Ming B."/>
            <person name="Giloteaux L."/>
            <person name="Barakat M."/>
            <person name="Bonnefoy V."/>
            <person name="Bruneel O."/>
            <person name="Chandler M."/>
            <person name="Cleiss J."/>
            <person name="Duran R."/>
            <person name="Elbaz-Poulichet F."/>
            <person name="Fonknechten N."/>
            <person name="Lauga B."/>
            <person name="Mornico D."/>
            <person name="Ortet P."/>
            <person name="Schaeffer C."/>
            <person name="Siguier P."/>
            <person name="Alexander Thil Smith A."/>
            <person name="Van Dorsselaer A."/>
            <person name="Weissenbach J."/>
            <person name="Medigue C."/>
            <person name="Le Paslier D."/>
        </authorList>
    </citation>
    <scope>NUCLEOTIDE SEQUENCE</scope>
</reference>
<sequence length="133" mass="13807">MCTPGSPSGVPHAGRPAFWSKKLVHMANPGLAGFAQAIVLKAVPPDGTGALNSLPVSQLRNAASQQAEFNGNSPGSFNGVPPTGNRFRLKRQIAMDGRSASSRLAGALVSVLGRVNQRVVVVARTVDFAQYVG</sequence>
<proteinExistence type="predicted"/>
<organism evidence="2">
    <name type="scientific">mine drainage metagenome</name>
    <dbReference type="NCBI Taxonomy" id="410659"/>
    <lineage>
        <taxon>unclassified sequences</taxon>
        <taxon>metagenomes</taxon>
        <taxon>ecological metagenomes</taxon>
    </lineage>
</organism>
<dbReference type="AlphaFoldDB" id="E6Q161"/>
<comment type="caution">
    <text evidence="2">The sequence shown here is derived from an EMBL/GenBank/DDBJ whole genome shotgun (WGS) entry which is preliminary data.</text>
</comment>
<feature type="region of interest" description="Disordered" evidence="1">
    <location>
        <begin position="63"/>
        <end position="83"/>
    </location>
</feature>
<protein>
    <submittedName>
        <fullName evidence="2">Uncharacterized protein</fullName>
    </submittedName>
</protein>